<dbReference type="AlphaFoldDB" id="A0A4Y2V0Y5"/>
<feature type="region of interest" description="Disordered" evidence="1">
    <location>
        <begin position="24"/>
        <end position="68"/>
    </location>
</feature>
<dbReference type="EMBL" id="BGPR01041821">
    <property type="protein sequence ID" value="GBO18181.1"/>
    <property type="molecule type" value="Genomic_DNA"/>
</dbReference>
<gene>
    <name evidence="2" type="ORF">AVEN_41143_1</name>
</gene>
<keyword evidence="3" id="KW-1185">Reference proteome</keyword>
<accession>A0A4Y2V0Y5</accession>
<evidence type="ECO:0000313" key="2">
    <source>
        <dbReference type="EMBL" id="GBO18181.1"/>
    </source>
</evidence>
<organism evidence="2 3">
    <name type="scientific">Araneus ventricosus</name>
    <name type="common">Orbweaver spider</name>
    <name type="synonym">Epeira ventricosa</name>
    <dbReference type="NCBI Taxonomy" id="182803"/>
    <lineage>
        <taxon>Eukaryota</taxon>
        <taxon>Metazoa</taxon>
        <taxon>Ecdysozoa</taxon>
        <taxon>Arthropoda</taxon>
        <taxon>Chelicerata</taxon>
        <taxon>Arachnida</taxon>
        <taxon>Araneae</taxon>
        <taxon>Araneomorphae</taxon>
        <taxon>Entelegynae</taxon>
        <taxon>Araneoidea</taxon>
        <taxon>Araneidae</taxon>
        <taxon>Araneus</taxon>
    </lineage>
</organism>
<dbReference type="Proteomes" id="UP000499080">
    <property type="component" value="Unassembled WGS sequence"/>
</dbReference>
<sequence>MRRENLSSRSETYEIWSKWIGSGGILKNSKSKTPPADSNLGPRCEGSGKTKDLPTLGPRVEARNESVGGRNYETLNLASKQSLEYP</sequence>
<proteinExistence type="predicted"/>
<evidence type="ECO:0000313" key="3">
    <source>
        <dbReference type="Proteomes" id="UP000499080"/>
    </source>
</evidence>
<protein>
    <submittedName>
        <fullName evidence="2">Uncharacterized protein</fullName>
    </submittedName>
</protein>
<comment type="caution">
    <text evidence="2">The sequence shown here is derived from an EMBL/GenBank/DDBJ whole genome shotgun (WGS) entry which is preliminary data.</text>
</comment>
<evidence type="ECO:0000256" key="1">
    <source>
        <dbReference type="SAM" id="MobiDB-lite"/>
    </source>
</evidence>
<name>A0A4Y2V0Y5_ARAVE</name>
<reference evidence="2 3" key="1">
    <citation type="journal article" date="2019" name="Sci. Rep.">
        <title>Orb-weaving spider Araneus ventricosus genome elucidates the spidroin gene catalogue.</title>
        <authorList>
            <person name="Kono N."/>
            <person name="Nakamura H."/>
            <person name="Ohtoshi R."/>
            <person name="Moran D.A.P."/>
            <person name="Shinohara A."/>
            <person name="Yoshida Y."/>
            <person name="Fujiwara M."/>
            <person name="Mori M."/>
            <person name="Tomita M."/>
            <person name="Arakawa K."/>
        </authorList>
    </citation>
    <scope>NUCLEOTIDE SEQUENCE [LARGE SCALE GENOMIC DNA]</scope>
</reference>